<dbReference type="EMBL" id="CAXITT010000381">
    <property type="protein sequence ID" value="CAL1540425.1"/>
    <property type="molecule type" value="Genomic_DNA"/>
</dbReference>
<reference evidence="1 2" key="1">
    <citation type="submission" date="2024-04" db="EMBL/GenBank/DDBJ databases">
        <authorList>
            <consortium name="Genoscope - CEA"/>
            <person name="William W."/>
        </authorList>
    </citation>
    <scope>NUCLEOTIDE SEQUENCE [LARGE SCALE GENOMIC DNA]</scope>
</reference>
<comment type="caution">
    <text evidence="1">The sequence shown here is derived from an EMBL/GenBank/DDBJ whole genome shotgun (WGS) entry which is preliminary data.</text>
</comment>
<dbReference type="PANTHER" id="PTHR35385:SF2">
    <property type="entry name" value="PROTEIN B, PUTATIVE-RELATED"/>
    <property type="match status" value="1"/>
</dbReference>
<feature type="non-terminal residue" evidence="1">
    <location>
        <position position="1"/>
    </location>
</feature>
<gene>
    <name evidence="1" type="ORF">GSLYS_00014074001</name>
</gene>
<organism evidence="1 2">
    <name type="scientific">Lymnaea stagnalis</name>
    <name type="common">Great pond snail</name>
    <name type="synonym">Helix stagnalis</name>
    <dbReference type="NCBI Taxonomy" id="6523"/>
    <lineage>
        <taxon>Eukaryota</taxon>
        <taxon>Metazoa</taxon>
        <taxon>Spiralia</taxon>
        <taxon>Lophotrochozoa</taxon>
        <taxon>Mollusca</taxon>
        <taxon>Gastropoda</taxon>
        <taxon>Heterobranchia</taxon>
        <taxon>Euthyneura</taxon>
        <taxon>Panpulmonata</taxon>
        <taxon>Hygrophila</taxon>
        <taxon>Lymnaeoidea</taxon>
        <taxon>Lymnaeidae</taxon>
        <taxon>Lymnaea</taxon>
    </lineage>
</organism>
<dbReference type="PANTHER" id="PTHR35385">
    <property type="entry name" value="PROTEIN B, PUTATIVE-RELATED-RELATED"/>
    <property type="match status" value="1"/>
</dbReference>
<protein>
    <recommendedName>
        <fullName evidence="3">FAR1 domain-containing protein</fullName>
    </recommendedName>
</protein>
<dbReference type="Proteomes" id="UP001497497">
    <property type="component" value="Unassembled WGS sequence"/>
</dbReference>
<evidence type="ECO:0000313" key="2">
    <source>
        <dbReference type="Proteomes" id="UP001497497"/>
    </source>
</evidence>
<proteinExistence type="predicted"/>
<evidence type="ECO:0000313" key="1">
    <source>
        <dbReference type="EMBL" id="CAL1540425.1"/>
    </source>
</evidence>
<dbReference type="AlphaFoldDB" id="A0AAV2I589"/>
<name>A0AAV2I589_LYMST</name>
<evidence type="ECO:0008006" key="3">
    <source>
        <dbReference type="Google" id="ProtNLM"/>
    </source>
</evidence>
<accession>A0AAV2I589</accession>
<sequence length="302" mass="34990">AFYEEISHDSVKKTVEFCIDLKDWAEASSWIDEFCLMNYFSFVVESTKKPTKFTLYKKYFRCAHNPRNKGKTLNSGCSANMIVTGRLANKKLKTRYPCVVELFYKHNHQLRSTEALQNRPVCIETQESLTRLLQNHGAKEALEKLKIGYGKRLDEICHDTAYCPNLQYVYTLQRQLKNSEANKTRIRRWIQHEFKKPAAVIEEGDDNSVETADEYSEHDRFNYEDPGRDGLFDSNADLAFNRGIINVKQKIVNYCDGLVRKLKTMPHAGSYIEAMLELLPNPSLTDSQFESQLETLLSSFPR</sequence>
<keyword evidence="2" id="KW-1185">Reference proteome</keyword>